<dbReference type="Proteomes" id="UP000024635">
    <property type="component" value="Unassembled WGS sequence"/>
</dbReference>
<proteinExistence type="predicted"/>
<gene>
    <name evidence="2" type="primary">Acey_s0574.g182</name>
    <name evidence="2" type="ORF">Y032_0574g182</name>
</gene>
<organism evidence="2 3">
    <name type="scientific">Ancylostoma ceylanicum</name>
    <dbReference type="NCBI Taxonomy" id="53326"/>
    <lineage>
        <taxon>Eukaryota</taxon>
        <taxon>Metazoa</taxon>
        <taxon>Ecdysozoa</taxon>
        <taxon>Nematoda</taxon>
        <taxon>Chromadorea</taxon>
        <taxon>Rhabditida</taxon>
        <taxon>Rhabditina</taxon>
        <taxon>Rhabditomorpha</taxon>
        <taxon>Strongyloidea</taxon>
        <taxon>Ancylostomatidae</taxon>
        <taxon>Ancylostomatinae</taxon>
        <taxon>Ancylostoma</taxon>
    </lineage>
</organism>
<evidence type="ECO:0000313" key="3">
    <source>
        <dbReference type="Proteomes" id="UP000024635"/>
    </source>
</evidence>
<feature type="region of interest" description="Disordered" evidence="1">
    <location>
        <begin position="403"/>
        <end position="437"/>
    </location>
</feature>
<sequence length="498" mass="56030">MNVTSFYDIYFDKCSLETQPKQLISDVTMAGPKTDKAFVIKRMAPSTASYLLVVKKELLVGNFASSPLAPQIGAIIVIDYRRHSENDKNKIDVCSWNPYDGYNAMVFRLAGKATDKELKFCGSFYTCGHIRYKGEPLSHPAIFNDFIGVVEDKHDILDKNYIGKLWATVMYCETSDSTWELCCIDKYLGKTNKIPLPYSGIVGAVNQGPDKNMNYITSRDFPHDVRFFSGTNVGGKSTASLLGHEVIFYGCKEGPSKKFYVLGNIEVTGNDIPKIYGSFFSLKLMVENIGCTDEHGGGIVWSDRWEFITDSHDLFRDREHGVYMIEAIRHHRPDEFPRWKVKSILKVVDSYAVERKHVSVPSSNRSPCPSVKQIGEGNEGVRSSPCHSVIQLTEDSMSKRVLHVDKDEFDGRKDDSGVHSEEMEDSGSPQRPSSGECRAVKVDLGNGDLRCRSNIDEQAERELHDHMHRCLASIKVRAAMKQANPKLFDDLVKALMHV</sequence>
<protein>
    <submittedName>
        <fullName evidence="2">Uncharacterized protein</fullName>
    </submittedName>
</protein>
<evidence type="ECO:0000313" key="2">
    <source>
        <dbReference type="EMBL" id="EYC41297.1"/>
    </source>
</evidence>
<accession>A0A016WPT9</accession>
<name>A0A016WPT9_9BILA</name>
<evidence type="ECO:0000256" key="1">
    <source>
        <dbReference type="SAM" id="MobiDB-lite"/>
    </source>
</evidence>
<feature type="compositionally biased region" description="Basic and acidic residues" evidence="1">
    <location>
        <begin position="403"/>
        <end position="421"/>
    </location>
</feature>
<comment type="caution">
    <text evidence="2">The sequence shown here is derived from an EMBL/GenBank/DDBJ whole genome shotgun (WGS) entry which is preliminary data.</text>
</comment>
<feature type="region of interest" description="Disordered" evidence="1">
    <location>
        <begin position="362"/>
        <end position="385"/>
    </location>
</feature>
<keyword evidence="3" id="KW-1185">Reference proteome</keyword>
<dbReference type="OrthoDB" id="5841771at2759"/>
<dbReference type="AlphaFoldDB" id="A0A016WPT9"/>
<reference evidence="3" key="1">
    <citation type="journal article" date="2015" name="Nat. Genet.">
        <title>The genome and transcriptome of the zoonotic hookworm Ancylostoma ceylanicum identify infection-specific gene families.</title>
        <authorList>
            <person name="Schwarz E.M."/>
            <person name="Hu Y."/>
            <person name="Antoshechkin I."/>
            <person name="Miller M.M."/>
            <person name="Sternberg P.W."/>
            <person name="Aroian R.V."/>
        </authorList>
    </citation>
    <scope>NUCLEOTIDE SEQUENCE</scope>
    <source>
        <strain evidence="3">HY135</strain>
    </source>
</reference>
<dbReference type="EMBL" id="JARK01000174">
    <property type="protein sequence ID" value="EYC41297.1"/>
    <property type="molecule type" value="Genomic_DNA"/>
</dbReference>